<evidence type="ECO:0000256" key="1">
    <source>
        <dbReference type="ARBA" id="ARBA00007033"/>
    </source>
</evidence>
<dbReference type="InterPro" id="IPR005069">
    <property type="entry name" value="Nucl-diP-sugar_transferase"/>
</dbReference>
<evidence type="ECO:0000313" key="6">
    <source>
        <dbReference type="Proteomes" id="UP000027138"/>
    </source>
</evidence>
<dbReference type="STRING" id="180498.A0A067K1U3"/>
<dbReference type="GO" id="GO:0000139">
    <property type="term" value="C:Golgi membrane"/>
    <property type="evidence" value="ECO:0007669"/>
    <property type="project" value="UniProtKB-SubCell"/>
</dbReference>
<gene>
    <name evidence="5" type="ORF">JCGZ_18400</name>
</gene>
<dbReference type="GO" id="GO:0071555">
    <property type="term" value="P:cell wall organization"/>
    <property type="evidence" value="ECO:0007669"/>
    <property type="project" value="UniProtKB-KW"/>
</dbReference>
<keyword evidence="2" id="KW-0961">Cell wall biogenesis/degradation</keyword>
<keyword evidence="2" id="KW-1133">Transmembrane helix</keyword>
<feature type="compositionally biased region" description="Low complexity" evidence="3">
    <location>
        <begin position="19"/>
        <end position="30"/>
    </location>
</feature>
<evidence type="ECO:0000256" key="3">
    <source>
        <dbReference type="SAM" id="MobiDB-lite"/>
    </source>
</evidence>
<dbReference type="InterPro" id="IPR029044">
    <property type="entry name" value="Nucleotide-diphossugar_trans"/>
</dbReference>
<keyword evidence="2" id="KW-0808">Transferase</keyword>
<dbReference type="PANTHER" id="PTHR46038">
    <property type="entry name" value="EXPRESSED PROTEIN-RELATED"/>
    <property type="match status" value="1"/>
</dbReference>
<protein>
    <recommendedName>
        <fullName evidence="2">Glycosyltransferase</fullName>
        <ecNumber evidence="2">2.4.2.-</ecNumber>
    </recommendedName>
</protein>
<accession>A0A067K1U3</accession>
<evidence type="ECO:0000256" key="2">
    <source>
        <dbReference type="RuleBase" id="RU363055"/>
    </source>
</evidence>
<keyword evidence="2" id="KW-0735">Signal-anchor</keyword>
<dbReference type="Proteomes" id="UP000027138">
    <property type="component" value="Unassembled WGS sequence"/>
</dbReference>
<reference evidence="5 6" key="1">
    <citation type="journal article" date="2014" name="PLoS ONE">
        <title>Global Analysis of Gene Expression Profiles in Physic Nut (Jatropha curcas L.) Seedlings Exposed to Salt Stress.</title>
        <authorList>
            <person name="Zhang L."/>
            <person name="Zhang C."/>
            <person name="Wu P."/>
            <person name="Chen Y."/>
            <person name="Li M."/>
            <person name="Jiang H."/>
            <person name="Wu G."/>
        </authorList>
    </citation>
    <scope>NUCLEOTIDE SEQUENCE [LARGE SCALE GENOMIC DNA]</scope>
    <source>
        <strain evidence="6">cv. GZQX0401</strain>
        <tissue evidence="5">Young leaves</tissue>
    </source>
</reference>
<evidence type="ECO:0000313" key="5">
    <source>
        <dbReference type="EMBL" id="KDP30112.1"/>
    </source>
</evidence>
<proteinExistence type="inferred from homology"/>
<evidence type="ECO:0000259" key="4">
    <source>
        <dbReference type="Pfam" id="PF03407"/>
    </source>
</evidence>
<organism evidence="5 6">
    <name type="scientific">Jatropha curcas</name>
    <name type="common">Barbados nut</name>
    <dbReference type="NCBI Taxonomy" id="180498"/>
    <lineage>
        <taxon>Eukaryota</taxon>
        <taxon>Viridiplantae</taxon>
        <taxon>Streptophyta</taxon>
        <taxon>Embryophyta</taxon>
        <taxon>Tracheophyta</taxon>
        <taxon>Spermatophyta</taxon>
        <taxon>Magnoliopsida</taxon>
        <taxon>eudicotyledons</taxon>
        <taxon>Gunneridae</taxon>
        <taxon>Pentapetalae</taxon>
        <taxon>rosids</taxon>
        <taxon>fabids</taxon>
        <taxon>Malpighiales</taxon>
        <taxon>Euphorbiaceae</taxon>
        <taxon>Crotonoideae</taxon>
        <taxon>Jatropheae</taxon>
        <taxon>Jatropha</taxon>
    </lineage>
</organism>
<dbReference type="Pfam" id="PF03407">
    <property type="entry name" value="Nucleotid_trans"/>
    <property type="match status" value="1"/>
</dbReference>
<comment type="similarity">
    <text evidence="1 2">Belongs to the glycosyltransferase 77 family.</text>
</comment>
<feature type="transmembrane region" description="Helical" evidence="2">
    <location>
        <begin position="43"/>
        <end position="62"/>
    </location>
</feature>
<sequence length="384" mass="43790">MTMNNLSSGAPLDIETKQPSSPSSSSSSSSTPWRNHHITTGRISVLLVLVVGISCLGLYKSANPFGSFPLSLHFASSSLPITNKSVSPGKFDTDLERVLKSASMKDKTVILTTLNEAWAEPQSIIDIFLESFRIGNRTHGLLSHLVIISLDQKAYARCLALHPFCYMLNTQGLNFSREAYFMTSNYLEMMWTRIDFLATILRMGYNFVFTDADVMWLRDPFPHFYRDADFQIACDHYLGNPSDRNNQPNGGFNYVKSNPRTIKFYEFWYSSRKSYPGLHDQDVLNKIKHDHFIDEIGLQIRFLDTAYFGGFCEPSKDFNLVCTMHANCCFGLESKVHDLRIVLQDWRRFMLASSNLSLSSPFYWRAPNKCSLKSFHPPKLPESN</sequence>
<dbReference type="GO" id="GO:0016757">
    <property type="term" value="F:glycosyltransferase activity"/>
    <property type="evidence" value="ECO:0007669"/>
    <property type="project" value="UniProtKB-KW"/>
</dbReference>
<keyword evidence="2" id="KW-0333">Golgi apparatus</keyword>
<dbReference type="EC" id="2.4.2.-" evidence="2"/>
<feature type="region of interest" description="Disordered" evidence="3">
    <location>
        <begin position="1"/>
        <end position="34"/>
    </location>
</feature>
<dbReference type="SUPFAM" id="SSF53448">
    <property type="entry name" value="Nucleotide-diphospho-sugar transferases"/>
    <property type="match status" value="1"/>
</dbReference>
<keyword evidence="2" id="KW-0812">Transmembrane</keyword>
<dbReference type="AlphaFoldDB" id="A0A067K1U3"/>
<feature type="domain" description="Nucleotide-diphospho-sugar transferase" evidence="4">
    <location>
        <begin position="141"/>
        <end position="339"/>
    </location>
</feature>
<dbReference type="OrthoDB" id="540503at2759"/>
<name>A0A067K1U3_JATCU</name>
<keyword evidence="2" id="KW-0472">Membrane</keyword>
<dbReference type="InterPro" id="IPR044821">
    <property type="entry name" value="At1g28695/At4g15970-like"/>
</dbReference>
<comment type="subcellular location">
    <subcellularLocation>
        <location evidence="2">Golgi apparatus membrane</location>
        <topology evidence="2">Single-pass type II membrane protein</topology>
    </subcellularLocation>
</comment>
<dbReference type="PANTHER" id="PTHR46038:SF13">
    <property type="entry name" value="GLYCOSYLTRANSFERASE"/>
    <property type="match status" value="1"/>
</dbReference>
<dbReference type="EMBL" id="KK914706">
    <property type="protein sequence ID" value="KDP30112.1"/>
    <property type="molecule type" value="Genomic_DNA"/>
</dbReference>
<keyword evidence="2" id="KW-0328">Glycosyltransferase</keyword>
<keyword evidence="6" id="KW-1185">Reference proteome</keyword>